<comment type="function">
    <text evidence="3">Might act as an E3 ubiquitin-protein ligase, or as part of E3 complex, which accepts ubiquitin from specific E2 ubiquitin-conjugating enzymes and then transfers it to substrates.</text>
</comment>
<evidence type="ECO:0000256" key="4">
    <source>
        <dbReference type="ARBA" id="ARBA00005884"/>
    </source>
</evidence>
<dbReference type="SUPFAM" id="SSF57850">
    <property type="entry name" value="RING/U-box"/>
    <property type="match status" value="3"/>
</dbReference>
<comment type="catalytic activity">
    <reaction evidence="1">
        <text>[E2 ubiquitin-conjugating enzyme]-S-ubiquitinyl-L-cysteine + [acceptor protein]-L-lysine = [E2 ubiquitin-conjugating enzyme]-L-cysteine + [acceptor protein]-N(6)-ubiquitinyl-L-lysine.</text>
        <dbReference type="EC" id="2.3.2.31"/>
    </reaction>
</comment>
<dbReference type="GeneID" id="123124857"/>
<dbReference type="Gramene" id="TraesWEE_scaffold_021940_01G000500.1">
    <property type="protein sequence ID" value="TraesWEE_scaffold_021940_01G000500.1"/>
    <property type="gene ID" value="TraesWEE_scaffold_021940_01G000500"/>
</dbReference>
<feature type="compositionally biased region" description="Pro residues" evidence="13">
    <location>
        <begin position="1"/>
        <end position="10"/>
    </location>
</feature>
<evidence type="ECO:0000256" key="7">
    <source>
        <dbReference type="ARBA" id="ARBA00022723"/>
    </source>
</evidence>
<dbReference type="Gramene" id="TraesPARA_EIv1.0_1818790.1">
    <property type="protein sequence ID" value="TraesPARA_EIv1.0_1818790.1.CDS"/>
    <property type="gene ID" value="TraesPARA_EIv1.0_1818790"/>
</dbReference>
<feature type="domain" description="RING-type" evidence="15">
    <location>
        <begin position="157"/>
        <end position="374"/>
    </location>
</feature>
<evidence type="ECO:0000256" key="11">
    <source>
        <dbReference type="ARBA" id="ARBA00022833"/>
    </source>
</evidence>
<dbReference type="GO" id="GO:0005737">
    <property type="term" value="C:cytoplasm"/>
    <property type="evidence" value="ECO:0000318"/>
    <property type="project" value="GO_Central"/>
</dbReference>
<dbReference type="GO" id="GO:0006511">
    <property type="term" value="P:ubiquitin-dependent protein catabolic process"/>
    <property type="evidence" value="ECO:0000318"/>
    <property type="project" value="GO_Central"/>
</dbReference>
<evidence type="ECO:0000313" key="17">
    <source>
        <dbReference type="Proteomes" id="UP000019116"/>
    </source>
</evidence>
<keyword evidence="10" id="KW-0833">Ubl conjugation pathway</keyword>
<dbReference type="Proteomes" id="UP000019116">
    <property type="component" value="Chromosome 5D"/>
</dbReference>
<evidence type="ECO:0000256" key="8">
    <source>
        <dbReference type="ARBA" id="ARBA00022737"/>
    </source>
</evidence>
<feature type="region of interest" description="Disordered" evidence="13">
    <location>
        <begin position="1"/>
        <end position="31"/>
    </location>
</feature>
<dbReference type="KEGG" id="taes:123124857"/>
<evidence type="ECO:0000313" key="16">
    <source>
        <dbReference type="EnsemblPlants" id="TraesCS5D02G231900.1"/>
    </source>
</evidence>
<keyword evidence="8" id="KW-0677">Repeat</keyword>
<dbReference type="Gramene" id="TraesCS5D03G0539700.1">
    <property type="protein sequence ID" value="TraesCS5D03G0539700.1.CDS"/>
    <property type="gene ID" value="TraesCS5D03G0539700"/>
</dbReference>
<evidence type="ECO:0000256" key="6">
    <source>
        <dbReference type="ARBA" id="ARBA00022679"/>
    </source>
</evidence>
<feature type="region of interest" description="Disordered" evidence="13">
    <location>
        <begin position="68"/>
        <end position="100"/>
    </location>
</feature>
<evidence type="ECO:0000256" key="12">
    <source>
        <dbReference type="PROSITE-ProRule" id="PRU00175"/>
    </source>
</evidence>
<proteinExistence type="inferred from homology"/>
<comment type="similarity">
    <text evidence="4">Belongs to the RBR family. Ariadne subfamily.</text>
</comment>
<dbReference type="Pfam" id="PF01485">
    <property type="entry name" value="IBR"/>
    <property type="match status" value="2"/>
</dbReference>
<dbReference type="GO" id="GO:0000151">
    <property type="term" value="C:ubiquitin ligase complex"/>
    <property type="evidence" value="ECO:0000318"/>
    <property type="project" value="GO_Central"/>
</dbReference>
<dbReference type="GO" id="GO:0061630">
    <property type="term" value="F:ubiquitin protein ligase activity"/>
    <property type="evidence" value="ECO:0000318"/>
    <property type="project" value="GO_Central"/>
</dbReference>
<comment type="cofactor">
    <cofactor evidence="2">
        <name>Zn(2+)</name>
        <dbReference type="ChEBI" id="CHEBI:29105"/>
    </cofactor>
</comment>
<dbReference type="AlphaFoldDB" id="A0A3B6MQX2"/>
<dbReference type="InterPro" id="IPR001841">
    <property type="entry name" value="Znf_RING"/>
</dbReference>
<reference evidence="16" key="2">
    <citation type="submission" date="2018-10" db="UniProtKB">
        <authorList>
            <consortium name="EnsemblPlants"/>
        </authorList>
    </citation>
    <scope>IDENTIFICATION</scope>
</reference>
<evidence type="ECO:0000256" key="3">
    <source>
        <dbReference type="ARBA" id="ARBA00003976"/>
    </source>
</evidence>
<evidence type="ECO:0000256" key="5">
    <source>
        <dbReference type="ARBA" id="ARBA00012251"/>
    </source>
</evidence>
<dbReference type="PROSITE" id="PS50089">
    <property type="entry name" value="ZF_RING_2"/>
    <property type="match status" value="1"/>
</dbReference>
<evidence type="ECO:0000259" key="14">
    <source>
        <dbReference type="PROSITE" id="PS50089"/>
    </source>
</evidence>
<dbReference type="Gramene" id="TraesROB_scaffold_021730_01G000500.1">
    <property type="protein sequence ID" value="TraesROB_scaffold_021730_01G000500.1"/>
    <property type="gene ID" value="TraesROB_scaffold_021730_01G000500"/>
</dbReference>
<feature type="compositionally biased region" description="Polar residues" evidence="13">
    <location>
        <begin position="73"/>
        <end position="82"/>
    </location>
</feature>
<evidence type="ECO:0000256" key="1">
    <source>
        <dbReference type="ARBA" id="ARBA00001798"/>
    </source>
</evidence>
<dbReference type="GO" id="GO:0031624">
    <property type="term" value="F:ubiquitin conjugating enzyme binding"/>
    <property type="evidence" value="ECO:0000318"/>
    <property type="project" value="GO_Central"/>
</dbReference>
<feature type="domain" description="RING-type" evidence="14">
    <location>
        <begin position="161"/>
        <end position="206"/>
    </location>
</feature>
<reference evidence="16" key="1">
    <citation type="submission" date="2018-08" db="EMBL/GenBank/DDBJ databases">
        <authorList>
            <person name="Rossello M."/>
        </authorList>
    </citation>
    <scope>NUCLEOTIDE SEQUENCE [LARGE SCALE GENOMIC DNA]</scope>
    <source>
        <strain evidence="16">cv. Chinese Spring</strain>
    </source>
</reference>
<keyword evidence="11" id="KW-0862">Zinc</keyword>
<evidence type="ECO:0000259" key="15">
    <source>
        <dbReference type="PROSITE" id="PS51873"/>
    </source>
</evidence>
<dbReference type="Gramene" id="TraesRN5D0100563700.1">
    <property type="protein sequence ID" value="TraesRN5D0100563700.1"/>
    <property type="gene ID" value="TraesRN5D0100563700"/>
</dbReference>
<dbReference type="GO" id="GO:0016567">
    <property type="term" value="P:protein ubiquitination"/>
    <property type="evidence" value="ECO:0007669"/>
    <property type="project" value="InterPro"/>
</dbReference>
<dbReference type="OrthoDB" id="10009520at2759"/>
<dbReference type="EnsemblPlants" id="TraesCS5D02G231900.1">
    <property type="protein sequence ID" value="TraesCS5D02G231900.1"/>
    <property type="gene ID" value="TraesCS5D02G231900"/>
</dbReference>
<evidence type="ECO:0000256" key="10">
    <source>
        <dbReference type="ARBA" id="ARBA00022786"/>
    </source>
</evidence>
<keyword evidence="6" id="KW-0808">Transferase</keyword>
<sequence length="374" mass="40969">MGSKAAPPPLAEQHSSPVMAASATTDGPSFPIYISSDEEEDVAVLGSSSSPDEIQIQQAILLSIGLSRDPTGMPSSSASLSGTDVDMTDRKGKRKLRSESPHQVIDIDDNDRHEVIDVDDDDSLIFIKETGSGKWRKPRNGGLLEVGEGSHSATIMKEFYCTICMETLPGVERFPVAGCAHAFCAGCVRQYIAARVEDNLLSMGCPDPGCKDGVLHPEECRDIVPPQLFQRWGAALCELALGDHKFYCPFKDCSALLIDDDPGPGDGGAAALTNVECPHCNRMFCVQCKVPWHEGVDCAEFQRLGKDERGREDLLLRKVAQKRKWQRCPRCKMYVERVAGCQHMRCRCGHSFCYLCGGSTMSGGHRCYGRRTAY</sequence>
<dbReference type="RefSeq" id="XP_044401340.1">
    <property type="nucleotide sequence ID" value="XM_044545405.1"/>
</dbReference>
<dbReference type="Gramene" id="TraesCS5D02G231900.1">
    <property type="protein sequence ID" value="TraesCS5D02G231900.1"/>
    <property type="gene ID" value="TraesCS5D02G231900"/>
</dbReference>
<keyword evidence="17" id="KW-1185">Reference proteome</keyword>
<dbReference type="Gramene" id="TraesCAD_scaffold_026083_01G000300.1">
    <property type="protein sequence ID" value="TraesCAD_scaffold_026083_01G000300.1"/>
    <property type="gene ID" value="TraesCAD_scaffold_026083_01G000300"/>
</dbReference>
<protein>
    <recommendedName>
        <fullName evidence="5">RBR-type E3 ubiquitin transferase</fullName>
        <ecNumber evidence="5">2.3.2.31</ecNumber>
    </recommendedName>
</protein>
<dbReference type="FunFam" id="1.20.120.1750:FF:000018">
    <property type="entry name" value="RBR-type E3 ubiquitin transferase"/>
    <property type="match status" value="1"/>
</dbReference>
<organism evidence="16">
    <name type="scientific">Triticum aestivum</name>
    <name type="common">Wheat</name>
    <dbReference type="NCBI Taxonomy" id="4565"/>
    <lineage>
        <taxon>Eukaryota</taxon>
        <taxon>Viridiplantae</taxon>
        <taxon>Streptophyta</taxon>
        <taxon>Embryophyta</taxon>
        <taxon>Tracheophyta</taxon>
        <taxon>Spermatophyta</taxon>
        <taxon>Magnoliopsida</taxon>
        <taxon>Liliopsida</taxon>
        <taxon>Poales</taxon>
        <taxon>Poaceae</taxon>
        <taxon>BOP clade</taxon>
        <taxon>Pooideae</taxon>
        <taxon>Triticodae</taxon>
        <taxon>Triticeae</taxon>
        <taxon>Triticinae</taxon>
        <taxon>Triticum</taxon>
    </lineage>
</organism>
<gene>
    <name evidence="16" type="primary">LOC123124857</name>
</gene>
<dbReference type="FunFam" id="3.30.40.10:FF:000230">
    <property type="entry name" value="RBR-type E3 ubiquitin transferase"/>
    <property type="match status" value="1"/>
</dbReference>
<keyword evidence="7" id="KW-0479">Metal-binding</keyword>
<dbReference type="PROSITE" id="PS51873">
    <property type="entry name" value="TRIAD"/>
    <property type="match status" value="1"/>
</dbReference>
<dbReference type="InterPro" id="IPR013083">
    <property type="entry name" value="Znf_RING/FYVE/PHD"/>
</dbReference>
<dbReference type="InterPro" id="IPR031127">
    <property type="entry name" value="E3_UB_ligase_RBR"/>
</dbReference>
<dbReference type="InterPro" id="IPR002867">
    <property type="entry name" value="IBR_dom"/>
</dbReference>
<evidence type="ECO:0000256" key="9">
    <source>
        <dbReference type="ARBA" id="ARBA00022771"/>
    </source>
</evidence>
<dbReference type="Gramene" id="TraesCLE_scaffold_024303_01G000300.1">
    <property type="protein sequence ID" value="TraesCLE_scaffold_024303_01G000300.1"/>
    <property type="gene ID" value="TraesCLE_scaffold_024303_01G000300"/>
</dbReference>
<accession>A0A3B6MQX2</accession>
<dbReference type="PROSITE" id="PS00518">
    <property type="entry name" value="ZF_RING_1"/>
    <property type="match status" value="1"/>
</dbReference>
<dbReference type="GO" id="GO:0008270">
    <property type="term" value="F:zinc ion binding"/>
    <property type="evidence" value="ECO:0007669"/>
    <property type="project" value="UniProtKB-KW"/>
</dbReference>
<dbReference type="OMA" id="RCYGRRT"/>
<dbReference type="PANTHER" id="PTHR11685">
    <property type="entry name" value="RBR FAMILY RING FINGER AND IBR DOMAIN-CONTAINING"/>
    <property type="match status" value="1"/>
</dbReference>
<evidence type="ECO:0000256" key="2">
    <source>
        <dbReference type="ARBA" id="ARBA00001947"/>
    </source>
</evidence>
<dbReference type="CDD" id="cd22582">
    <property type="entry name" value="BRcat_RBR_unk"/>
    <property type="match status" value="1"/>
</dbReference>
<keyword evidence="9 12" id="KW-0863">Zinc-finger</keyword>
<dbReference type="SMART" id="SM00647">
    <property type="entry name" value="IBR"/>
    <property type="match status" value="2"/>
</dbReference>
<dbReference type="InterPro" id="IPR017907">
    <property type="entry name" value="Znf_RING_CS"/>
</dbReference>
<dbReference type="EC" id="2.3.2.31" evidence="5"/>
<dbReference type="Gene3D" id="1.20.120.1750">
    <property type="match status" value="1"/>
</dbReference>
<dbReference type="STRING" id="4565.A0A3B6MQX2"/>
<name>A0A3B6MQX2_WHEAT</name>
<dbReference type="Gene3D" id="3.30.40.10">
    <property type="entry name" value="Zinc/RING finger domain, C3HC4 (zinc finger)"/>
    <property type="match status" value="1"/>
</dbReference>
<evidence type="ECO:0000256" key="13">
    <source>
        <dbReference type="SAM" id="MobiDB-lite"/>
    </source>
</evidence>
<dbReference type="InterPro" id="IPR044066">
    <property type="entry name" value="TRIAD_supradom"/>
</dbReference>
<dbReference type="CDD" id="cd22584">
    <property type="entry name" value="Rcat_RBR_unk"/>
    <property type="match status" value="1"/>
</dbReference>